<sequence length="371" mass="41413">MINKEPSLPATTSQAPPRVLTIVEVATATLGGKSVYLLSVRGNEEDVVVVVVVSGKVIRWEEPRILIYRLPQSHSTKGITQQPEPILKGPISQKIAISHRRNKAPFSPTTRRYEAQLWLSITKNCMTLDAYLYAEEAKDERRRDVAYSTSSTSPPQNTLSELSSLFNSRGQDGGDGLTPISTVPAAVAASMPFSFSRKYRKASVSSACFTLKPCWLPPQLELENFENAASSSDLPWRIPCVLYSCIPAAASPRLIKTPTSNCRPLLFAKCILTLIGGSLNFRRCQEYSVRDNPIQSTVLHTDEERRERTTYNFHARYNSRSDRNSRTSVSHARTHFRGKSYTCKPGIARTHRETTTAPAPEQILARKLFAR</sequence>
<evidence type="ECO:0000313" key="1">
    <source>
        <dbReference type="EMBL" id="OXU31063.1"/>
    </source>
</evidence>
<evidence type="ECO:0000313" key="2">
    <source>
        <dbReference type="Proteomes" id="UP000215335"/>
    </source>
</evidence>
<name>A0A232FKE8_9HYME</name>
<dbReference type="EMBL" id="NNAY01000092">
    <property type="protein sequence ID" value="OXU31063.1"/>
    <property type="molecule type" value="Genomic_DNA"/>
</dbReference>
<gene>
    <name evidence="1" type="ORF">TSAR_009617</name>
</gene>
<organism evidence="1 2">
    <name type="scientific">Trichomalopsis sarcophagae</name>
    <dbReference type="NCBI Taxonomy" id="543379"/>
    <lineage>
        <taxon>Eukaryota</taxon>
        <taxon>Metazoa</taxon>
        <taxon>Ecdysozoa</taxon>
        <taxon>Arthropoda</taxon>
        <taxon>Hexapoda</taxon>
        <taxon>Insecta</taxon>
        <taxon>Pterygota</taxon>
        <taxon>Neoptera</taxon>
        <taxon>Endopterygota</taxon>
        <taxon>Hymenoptera</taxon>
        <taxon>Apocrita</taxon>
        <taxon>Proctotrupomorpha</taxon>
        <taxon>Chalcidoidea</taxon>
        <taxon>Pteromalidae</taxon>
        <taxon>Pteromalinae</taxon>
        <taxon>Trichomalopsis</taxon>
    </lineage>
</organism>
<keyword evidence="2" id="KW-1185">Reference proteome</keyword>
<feature type="non-terminal residue" evidence="1">
    <location>
        <position position="371"/>
    </location>
</feature>
<dbReference type="AlphaFoldDB" id="A0A232FKE8"/>
<proteinExistence type="predicted"/>
<reference evidence="1 2" key="1">
    <citation type="journal article" date="2017" name="Curr. Biol.">
        <title>The Evolution of Venom by Co-option of Single-Copy Genes.</title>
        <authorList>
            <person name="Martinson E.O."/>
            <person name="Mrinalini"/>
            <person name="Kelkar Y.D."/>
            <person name="Chang C.H."/>
            <person name="Werren J.H."/>
        </authorList>
    </citation>
    <scope>NUCLEOTIDE SEQUENCE [LARGE SCALE GENOMIC DNA]</scope>
    <source>
        <strain evidence="1 2">Alberta</strain>
        <tissue evidence="1">Whole body</tissue>
    </source>
</reference>
<accession>A0A232FKE8</accession>
<comment type="caution">
    <text evidence="1">The sequence shown here is derived from an EMBL/GenBank/DDBJ whole genome shotgun (WGS) entry which is preliminary data.</text>
</comment>
<protein>
    <submittedName>
        <fullName evidence="1">Uncharacterized protein</fullName>
    </submittedName>
</protein>
<dbReference type="Proteomes" id="UP000215335">
    <property type="component" value="Unassembled WGS sequence"/>
</dbReference>